<evidence type="ECO:0000256" key="7">
    <source>
        <dbReference type="ARBA" id="ARBA00029447"/>
    </source>
</evidence>
<dbReference type="Gene3D" id="6.10.340.10">
    <property type="match status" value="1"/>
</dbReference>
<organism evidence="12 13">
    <name type="scientific">Halanaerobium saccharolyticum subsp. saccharolyticum DSM 6643</name>
    <dbReference type="NCBI Taxonomy" id="1293054"/>
    <lineage>
        <taxon>Bacteria</taxon>
        <taxon>Bacillati</taxon>
        <taxon>Bacillota</taxon>
        <taxon>Clostridia</taxon>
        <taxon>Halanaerobiales</taxon>
        <taxon>Halanaerobiaceae</taxon>
        <taxon>Halanaerobium</taxon>
    </lineage>
</organism>
<dbReference type="GO" id="GO:0007165">
    <property type="term" value="P:signal transduction"/>
    <property type="evidence" value="ECO:0007669"/>
    <property type="project" value="UniProtKB-KW"/>
</dbReference>
<dbReference type="InParanoid" id="M5E3M6"/>
<dbReference type="InterPro" id="IPR033463">
    <property type="entry name" value="sCache_3"/>
</dbReference>
<keyword evidence="12" id="KW-0418">Kinase</keyword>
<evidence type="ECO:0000256" key="9">
    <source>
        <dbReference type="SAM" id="Phobius"/>
    </source>
</evidence>
<protein>
    <submittedName>
        <fullName evidence="12">Histidine kinase, HAMP region:Cache:Bacterial chemotaxis sensory transducer</fullName>
    </submittedName>
</protein>
<dbReference type="PANTHER" id="PTHR32089">
    <property type="entry name" value="METHYL-ACCEPTING CHEMOTAXIS PROTEIN MCPB"/>
    <property type="match status" value="1"/>
</dbReference>
<dbReference type="Pfam" id="PF00672">
    <property type="entry name" value="HAMP"/>
    <property type="match status" value="1"/>
</dbReference>
<reference evidence="13" key="1">
    <citation type="journal article" date="2013" name="Genome Announc.">
        <title>Genome Sequence of Halanaerobium saccharolyticum subsp. saccharolyticum Strain DSM 6643T, a Halophilic Hydrogen-Producing Bacterium.</title>
        <authorList>
            <person name="Kivisto A."/>
            <person name="Larjo A."/>
            <person name="Ciranna A."/>
            <person name="Santala V."/>
            <person name="Roos C."/>
            <person name="Karp M."/>
        </authorList>
    </citation>
    <scope>NUCLEOTIDE SEQUENCE [LARGE SCALE GENOMIC DNA]</scope>
    <source>
        <strain evidence="13">DSM 6643</strain>
    </source>
</reference>
<dbReference type="InterPro" id="IPR029151">
    <property type="entry name" value="Sensor-like_sf"/>
</dbReference>
<keyword evidence="13" id="KW-1185">Reference proteome</keyword>
<evidence type="ECO:0000259" key="10">
    <source>
        <dbReference type="PROSITE" id="PS50111"/>
    </source>
</evidence>
<dbReference type="SMART" id="SM00283">
    <property type="entry name" value="MA"/>
    <property type="match status" value="1"/>
</dbReference>
<evidence type="ECO:0000256" key="2">
    <source>
        <dbReference type="ARBA" id="ARBA00022475"/>
    </source>
</evidence>
<dbReference type="InterPro" id="IPR003660">
    <property type="entry name" value="HAMP_dom"/>
</dbReference>
<evidence type="ECO:0000259" key="11">
    <source>
        <dbReference type="PROSITE" id="PS50885"/>
    </source>
</evidence>
<feature type="transmembrane region" description="Helical" evidence="9">
    <location>
        <begin position="167"/>
        <end position="186"/>
    </location>
</feature>
<comment type="subcellular location">
    <subcellularLocation>
        <location evidence="1">Cell membrane</location>
        <topology evidence="1">Multi-pass membrane protein</topology>
    </subcellularLocation>
</comment>
<sequence length="549" mass="59448">MTGGIIFRIRDVSTEEAKKAATIKAAADLASGYEIIDLKYPGDWELRGDQLYKGETLMNGNFEIVDRIGKLAQGNTVTIFAGDTRVATNVMKEGKRAVGTQVSQEVKEVVLEQGNEFYGEANVVGKLYQTAYQPIRDAQGEIIGIWYVGTSMAFVNQMVNGVTINTALFALIAGLIFSVFIFVFVLKMTEPLKELSLYAEEIAAGNLAVKIKEKYLKKEDEIGHLAEAFEKMIESLKNVIGSIDNTVDELSSSSQDLTATGEELSASADEIGNSVQQIASGAEEQSAQVEEVSSIIDTLAENINQVSYNTESMTDQSKNVMENIKDGNQALKNSEQSFKEVSENTRITSQVIDSLGKSSEKIGEIVNLINNIAAQTNLLALNAAIEAARAGEAGRGFSVVADEIRELAEQSASATEDISSLIISIQKDVKNTVTKMNENETKVKESVDEINTTASLFTKIIKAAENLDLLIHEIEKQSQNMNENSEVAKGAVREIAVVSEEAAHNAENVAAASAEQSNSTKIIAEASEGLVETANTLSKLIKQFKIKDN</sequence>
<dbReference type="GO" id="GO:0004888">
    <property type="term" value="F:transmembrane signaling receptor activity"/>
    <property type="evidence" value="ECO:0007669"/>
    <property type="project" value="InterPro"/>
</dbReference>
<feature type="domain" description="Methyl-accepting transducer" evidence="10">
    <location>
        <begin position="260"/>
        <end position="496"/>
    </location>
</feature>
<dbReference type="Gene3D" id="1.10.287.950">
    <property type="entry name" value="Methyl-accepting chemotaxis protein"/>
    <property type="match status" value="1"/>
</dbReference>
<proteinExistence type="inferred from homology"/>
<keyword evidence="3 9" id="KW-0812">Transmembrane</keyword>
<dbReference type="FunCoup" id="M5E3M6">
    <property type="interactions" value="58"/>
</dbReference>
<dbReference type="CDD" id="cd11386">
    <property type="entry name" value="MCP_signal"/>
    <property type="match status" value="1"/>
</dbReference>
<comment type="similarity">
    <text evidence="7">Belongs to the methyl-accepting chemotaxis (MCP) protein family.</text>
</comment>
<evidence type="ECO:0000256" key="4">
    <source>
        <dbReference type="ARBA" id="ARBA00022989"/>
    </source>
</evidence>
<evidence type="ECO:0000256" key="5">
    <source>
        <dbReference type="ARBA" id="ARBA00023136"/>
    </source>
</evidence>
<evidence type="ECO:0000313" key="12">
    <source>
        <dbReference type="EMBL" id="CCU80905.1"/>
    </source>
</evidence>
<feature type="domain" description="HAMP" evidence="11">
    <location>
        <begin position="186"/>
        <end position="241"/>
    </location>
</feature>
<dbReference type="Proteomes" id="UP000012063">
    <property type="component" value="Unassembled WGS sequence"/>
</dbReference>
<dbReference type="PROSITE" id="PS50111">
    <property type="entry name" value="CHEMOTAXIS_TRANSDUC_2"/>
    <property type="match status" value="1"/>
</dbReference>
<dbReference type="SMART" id="SM00304">
    <property type="entry name" value="HAMP"/>
    <property type="match status" value="1"/>
</dbReference>
<dbReference type="SUPFAM" id="SSF103190">
    <property type="entry name" value="Sensory domain-like"/>
    <property type="match status" value="1"/>
</dbReference>
<dbReference type="CDD" id="cd06225">
    <property type="entry name" value="HAMP"/>
    <property type="match status" value="1"/>
</dbReference>
<evidence type="ECO:0000256" key="3">
    <source>
        <dbReference type="ARBA" id="ARBA00022692"/>
    </source>
</evidence>
<dbReference type="GO" id="GO:0006935">
    <property type="term" value="P:chemotaxis"/>
    <property type="evidence" value="ECO:0007669"/>
    <property type="project" value="InterPro"/>
</dbReference>
<dbReference type="Pfam" id="PF17202">
    <property type="entry name" value="sCache_3_3"/>
    <property type="match status" value="1"/>
</dbReference>
<dbReference type="GO" id="GO:0005886">
    <property type="term" value="C:plasma membrane"/>
    <property type="evidence" value="ECO:0007669"/>
    <property type="project" value="UniProtKB-SubCell"/>
</dbReference>
<keyword evidence="2" id="KW-1003">Cell membrane</keyword>
<dbReference type="AlphaFoldDB" id="M5E3M6"/>
<keyword evidence="12" id="KW-0808">Transferase</keyword>
<dbReference type="GO" id="GO:0016301">
    <property type="term" value="F:kinase activity"/>
    <property type="evidence" value="ECO:0007669"/>
    <property type="project" value="UniProtKB-KW"/>
</dbReference>
<keyword evidence="4 9" id="KW-1133">Transmembrane helix</keyword>
<dbReference type="Pfam" id="PF00015">
    <property type="entry name" value="MCPsignal"/>
    <property type="match status" value="1"/>
</dbReference>
<gene>
    <name evidence="12" type="ORF">HSACCH_02409</name>
</gene>
<keyword evidence="6 8" id="KW-0807">Transducer</keyword>
<dbReference type="eggNOG" id="COG0840">
    <property type="taxonomic scope" value="Bacteria"/>
</dbReference>
<dbReference type="PROSITE" id="PS50885">
    <property type="entry name" value="HAMP"/>
    <property type="match status" value="1"/>
</dbReference>
<dbReference type="InterPro" id="IPR004090">
    <property type="entry name" value="Chemotax_Me-accpt_rcpt"/>
</dbReference>
<dbReference type="SUPFAM" id="SSF58104">
    <property type="entry name" value="Methyl-accepting chemotaxis protein (MCP) signaling domain"/>
    <property type="match status" value="1"/>
</dbReference>
<dbReference type="PANTHER" id="PTHR32089:SF112">
    <property type="entry name" value="LYSOZYME-LIKE PROTEIN-RELATED"/>
    <property type="match status" value="1"/>
</dbReference>
<accession>M5E3M6</accession>
<name>M5E3M6_9FIRM</name>
<evidence type="ECO:0000313" key="13">
    <source>
        <dbReference type="Proteomes" id="UP000012063"/>
    </source>
</evidence>
<dbReference type="PRINTS" id="PR00260">
    <property type="entry name" value="CHEMTRNSDUCR"/>
</dbReference>
<dbReference type="STRING" id="1293054.HSACCH_02409"/>
<comment type="caution">
    <text evidence="12">The sequence shown here is derived from an EMBL/GenBank/DDBJ whole genome shotgun (WGS) entry which is preliminary data.</text>
</comment>
<evidence type="ECO:0000256" key="6">
    <source>
        <dbReference type="ARBA" id="ARBA00023224"/>
    </source>
</evidence>
<evidence type="ECO:0000256" key="1">
    <source>
        <dbReference type="ARBA" id="ARBA00004651"/>
    </source>
</evidence>
<keyword evidence="5 9" id="KW-0472">Membrane</keyword>
<dbReference type="EMBL" id="CAUI01000023">
    <property type="protein sequence ID" value="CCU80905.1"/>
    <property type="molecule type" value="Genomic_DNA"/>
</dbReference>
<evidence type="ECO:0000256" key="8">
    <source>
        <dbReference type="PROSITE-ProRule" id="PRU00284"/>
    </source>
</evidence>
<dbReference type="InterPro" id="IPR004089">
    <property type="entry name" value="MCPsignal_dom"/>
</dbReference>